<keyword evidence="3" id="KW-0408">Iron</keyword>
<dbReference type="CDD" id="cd12107">
    <property type="entry name" value="Hemerythrin"/>
    <property type="match status" value="1"/>
</dbReference>
<dbReference type="KEGG" id="dma:DMR_36560"/>
<keyword evidence="6" id="KW-0812">Transmembrane</keyword>
<evidence type="ECO:0000256" key="3">
    <source>
        <dbReference type="ARBA" id="ARBA00023004"/>
    </source>
</evidence>
<feature type="signal peptide" evidence="7">
    <location>
        <begin position="1"/>
        <end position="19"/>
    </location>
</feature>
<dbReference type="Gene3D" id="1.10.287.950">
    <property type="entry name" value="Methyl-accepting chemotaxis protein"/>
    <property type="match status" value="1"/>
</dbReference>
<dbReference type="RefSeq" id="WP_015862289.1">
    <property type="nucleotide sequence ID" value="NC_012796.1"/>
</dbReference>
<dbReference type="InterPro" id="IPR016131">
    <property type="entry name" value="Haemerythrin_Fe_BS"/>
</dbReference>
<evidence type="ECO:0000256" key="6">
    <source>
        <dbReference type="SAM" id="Phobius"/>
    </source>
</evidence>
<feature type="domain" description="Methyl-accepting transducer" evidence="8">
    <location>
        <begin position="150"/>
        <end position="386"/>
    </location>
</feature>
<dbReference type="PROSITE" id="PS50111">
    <property type="entry name" value="CHEMOTAXIS_TRANSDUC_2"/>
    <property type="match status" value="1"/>
</dbReference>
<dbReference type="Gene3D" id="1.20.120.50">
    <property type="entry name" value="Hemerythrin-like"/>
    <property type="match status" value="1"/>
</dbReference>
<keyword evidence="4 5" id="KW-0807">Transducer</keyword>
<dbReference type="EMBL" id="AP010904">
    <property type="protein sequence ID" value="BAH77147.1"/>
    <property type="molecule type" value="Genomic_DNA"/>
</dbReference>
<dbReference type="STRING" id="573370.DMR_36560"/>
<dbReference type="eggNOG" id="COG2703">
    <property type="taxonomic scope" value="Bacteria"/>
</dbReference>
<dbReference type="InterPro" id="IPR004089">
    <property type="entry name" value="MCPsignal_dom"/>
</dbReference>
<proteinExistence type="inferred from homology"/>
<dbReference type="eggNOG" id="COG0840">
    <property type="taxonomic scope" value="Bacteria"/>
</dbReference>
<dbReference type="SUPFAM" id="SSF58104">
    <property type="entry name" value="Methyl-accepting chemotaxis protein (MCP) signaling domain"/>
    <property type="match status" value="1"/>
</dbReference>
<keyword evidence="6" id="KW-1133">Transmembrane helix</keyword>
<dbReference type="InterPro" id="IPR035938">
    <property type="entry name" value="Hemerythrin-like_sf"/>
</dbReference>
<comment type="similarity">
    <text evidence="1">Belongs to the hemerythrin family.</text>
</comment>
<dbReference type="GO" id="GO:0046872">
    <property type="term" value="F:metal ion binding"/>
    <property type="evidence" value="ECO:0007669"/>
    <property type="project" value="UniProtKB-KW"/>
</dbReference>
<evidence type="ECO:0000256" key="4">
    <source>
        <dbReference type="ARBA" id="ARBA00023224"/>
    </source>
</evidence>
<dbReference type="GO" id="GO:0016020">
    <property type="term" value="C:membrane"/>
    <property type="evidence" value="ECO:0007669"/>
    <property type="project" value="InterPro"/>
</dbReference>
<dbReference type="InterPro" id="IPR012312">
    <property type="entry name" value="Hemerythrin-like"/>
</dbReference>
<dbReference type="AlphaFoldDB" id="C4XM19"/>
<keyword evidence="6" id="KW-0472">Membrane</keyword>
<accession>C4XM19</accession>
<dbReference type="InterPro" id="IPR012827">
    <property type="entry name" value="Hemerythrin_metal-bd"/>
</dbReference>
<dbReference type="NCBIfam" id="TIGR02481">
    <property type="entry name" value="hemeryth_dom"/>
    <property type="match status" value="1"/>
</dbReference>
<dbReference type="Pfam" id="PF01814">
    <property type="entry name" value="Hemerythrin"/>
    <property type="match status" value="1"/>
</dbReference>
<dbReference type="Pfam" id="PF00015">
    <property type="entry name" value="MCPsignal"/>
    <property type="match status" value="1"/>
</dbReference>
<evidence type="ECO:0000313" key="9">
    <source>
        <dbReference type="EMBL" id="BAH77147.1"/>
    </source>
</evidence>
<evidence type="ECO:0000256" key="2">
    <source>
        <dbReference type="ARBA" id="ARBA00022723"/>
    </source>
</evidence>
<sequence>MNIRLASLVLVLISASTTAASFLLSYFDINLFVVDAIAAIATVLTACIYIVFTHAKIYKIQNQIIGNNLAKTNQVNDMQLEDLDLIQGTILRFYAEKAALLKNIDALKSEINTIESSCNESIGQAQEASRLAEESRIKNLLSASSKLETVVQDILSSAGQISNQMESISSGAETQKNRMSETMTAMDEMNVAIRDISHSTSDASVSIDRTKENAIESAQISSGAVIAIAKVNESTTTLKENMGDLSTQAQNIDNIMNVISDIADQTNLLALNAAIEAARAGDAGRGFAVVADEVRKLAEKTMQATKEVGATISSIQNSVQMNIDQMVNAVKCAEEATQMAQKAGNSAEAIKHYAEENTMKIHSIATASEEQSATSSHINDAISEVGQVAVLISDGINESTQAVLVLSDLAKELSVLIADLKSGMEMNILMPWTSQLATGVKFVDEQHRKLVDMINNLYKAMQTGQGKAVVEKLLDDLANYTVYHFDAEEKIFHKLHYSETAGHIKIHEELKSKVMSFINEYKSGSKNISMDLMNFLKNWLENHICKTDKRYVKTFLGAGIEPTSM</sequence>
<evidence type="ECO:0000313" key="10">
    <source>
        <dbReference type="Proteomes" id="UP000009071"/>
    </source>
</evidence>
<evidence type="ECO:0000256" key="7">
    <source>
        <dbReference type="SAM" id="SignalP"/>
    </source>
</evidence>
<dbReference type="HOGENOM" id="CLU_000445_107_18_7"/>
<dbReference type="OrthoDB" id="9765238at2"/>
<dbReference type="GO" id="GO:0007165">
    <property type="term" value="P:signal transduction"/>
    <property type="evidence" value="ECO:0007669"/>
    <property type="project" value="UniProtKB-KW"/>
</dbReference>
<keyword evidence="10" id="KW-1185">Reference proteome</keyword>
<evidence type="ECO:0000259" key="8">
    <source>
        <dbReference type="PROSITE" id="PS50111"/>
    </source>
</evidence>
<dbReference type="CDD" id="cd11386">
    <property type="entry name" value="MCP_signal"/>
    <property type="match status" value="1"/>
</dbReference>
<reference evidence="9 10" key="1">
    <citation type="journal article" date="2009" name="Genome Res.">
        <title>Whole genome sequence of Desulfovibrio magneticus strain RS-1 revealed common gene clusters in magnetotactic bacteria.</title>
        <authorList>
            <person name="Nakazawa H."/>
            <person name="Arakaki A."/>
            <person name="Narita-Yamada S."/>
            <person name="Yashiro I."/>
            <person name="Jinno K."/>
            <person name="Aoki N."/>
            <person name="Tsuruyama A."/>
            <person name="Okamura Y."/>
            <person name="Tanikawa S."/>
            <person name="Fujita N."/>
            <person name="Takeyama H."/>
            <person name="Matsunaga T."/>
        </authorList>
    </citation>
    <scope>NUCLEOTIDE SEQUENCE [LARGE SCALE GENOMIC DNA]</scope>
    <source>
        <strain evidence="10">ATCC 700980 / DSM 13731 / RS-1</strain>
    </source>
</reference>
<keyword evidence="7" id="KW-0732">Signal</keyword>
<gene>
    <name evidence="9" type="ordered locus">DMR_36560</name>
</gene>
<dbReference type="Proteomes" id="UP000009071">
    <property type="component" value="Chromosome"/>
</dbReference>
<evidence type="ECO:0000256" key="5">
    <source>
        <dbReference type="PROSITE-ProRule" id="PRU00284"/>
    </source>
</evidence>
<dbReference type="PANTHER" id="PTHR32089">
    <property type="entry name" value="METHYL-ACCEPTING CHEMOTAXIS PROTEIN MCPB"/>
    <property type="match status" value="1"/>
</dbReference>
<keyword evidence="2" id="KW-0479">Metal-binding</keyword>
<name>C4XM19_SOLM1</name>
<feature type="chain" id="PRO_5005668227" evidence="7">
    <location>
        <begin position="20"/>
        <end position="565"/>
    </location>
</feature>
<dbReference type="PANTHER" id="PTHR32089:SF112">
    <property type="entry name" value="LYSOZYME-LIKE PROTEIN-RELATED"/>
    <property type="match status" value="1"/>
</dbReference>
<evidence type="ECO:0000256" key="1">
    <source>
        <dbReference type="ARBA" id="ARBA00010587"/>
    </source>
</evidence>
<feature type="transmembrane region" description="Helical" evidence="6">
    <location>
        <begin position="29"/>
        <end position="52"/>
    </location>
</feature>
<organism evidence="9 10">
    <name type="scientific">Solidesulfovibrio magneticus (strain ATCC 700980 / DSM 13731 / RS-1)</name>
    <name type="common">Desulfovibrio magneticus</name>
    <dbReference type="NCBI Taxonomy" id="573370"/>
    <lineage>
        <taxon>Bacteria</taxon>
        <taxon>Pseudomonadati</taxon>
        <taxon>Thermodesulfobacteriota</taxon>
        <taxon>Desulfovibrionia</taxon>
        <taxon>Desulfovibrionales</taxon>
        <taxon>Desulfovibrionaceae</taxon>
        <taxon>Solidesulfovibrio</taxon>
    </lineage>
</organism>
<dbReference type="NCBIfam" id="NF033749">
    <property type="entry name" value="bact_hemeryth"/>
    <property type="match status" value="1"/>
</dbReference>
<dbReference type="SUPFAM" id="SSF47188">
    <property type="entry name" value="Hemerythrin-like"/>
    <property type="match status" value="1"/>
</dbReference>
<dbReference type="PROSITE" id="PS00550">
    <property type="entry name" value="HEMERYTHRINS"/>
    <property type="match status" value="1"/>
</dbReference>
<protein>
    <submittedName>
        <fullName evidence="9">Methyl-accepting chemotaxis protein</fullName>
    </submittedName>
</protein>
<dbReference type="SMART" id="SM00283">
    <property type="entry name" value="MA"/>
    <property type="match status" value="1"/>
</dbReference>